<feature type="domain" description="Methylase-associated X1" evidence="1">
    <location>
        <begin position="48"/>
        <end position="154"/>
    </location>
</feature>
<name>A0A450WZE8_9GAMM</name>
<accession>A0A450WZE8</accession>
<dbReference type="EMBL" id="CAADFN010000119">
    <property type="protein sequence ID" value="VFK22424.1"/>
    <property type="molecule type" value="Genomic_DNA"/>
</dbReference>
<dbReference type="InterPro" id="IPR046894">
    <property type="entry name" value="MTaX1"/>
</dbReference>
<reference evidence="2" key="1">
    <citation type="submission" date="2019-02" db="EMBL/GenBank/DDBJ databases">
        <authorList>
            <person name="Gruber-Vodicka R. H."/>
            <person name="Seah K. B. B."/>
        </authorList>
    </citation>
    <scope>NUCLEOTIDE SEQUENCE</scope>
    <source>
        <strain evidence="2">BECK_BY7</strain>
    </source>
</reference>
<sequence>MPAVSPNILVDHLIDAIQQSGGVAAYVSKTVRTHPRKFIVSYLGNSYSLWVYIWTLTHGGRVSLPDEFRIQMTSVLSPLSMNQNGLTVLMGYHPDLGVFSGFDLKKHSFFTIGSPSVQINITTLHSALQNGLSFATKDNDEIAIGVRADQFLSYCLNAELLHLYGTESKLTEMLSKAAELREIPEDDIASLAADRKQIVESVSRYSRDANFRKLVIVAYDGVFQDSCRVQWFYTG</sequence>
<evidence type="ECO:0000259" key="1">
    <source>
        <dbReference type="Pfam" id="PF20296"/>
    </source>
</evidence>
<evidence type="ECO:0000313" key="2">
    <source>
        <dbReference type="EMBL" id="VFK22424.1"/>
    </source>
</evidence>
<gene>
    <name evidence="2" type="ORF">BECKLFY1418C_GA0070996_11191</name>
</gene>
<proteinExistence type="predicted"/>
<organism evidence="2">
    <name type="scientific">Candidatus Kentrum sp. LFY</name>
    <dbReference type="NCBI Taxonomy" id="2126342"/>
    <lineage>
        <taxon>Bacteria</taxon>
        <taxon>Pseudomonadati</taxon>
        <taxon>Pseudomonadota</taxon>
        <taxon>Gammaproteobacteria</taxon>
        <taxon>Candidatus Kentrum</taxon>
    </lineage>
</organism>
<protein>
    <recommendedName>
        <fullName evidence="1">Methylase-associated X1 domain-containing protein</fullName>
    </recommendedName>
</protein>
<dbReference type="Pfam" id="PF20296">
    <property type="entry name" value="MTaX1"/>
    <property type="match status" value="1"/>
</dbReference>
<dbReference type="AlphaFoldDB" id="A0A450WZE8"/>